<name>A0A226DJ48_FOLCA</name>
<sequence length="333" mass="38112">MSQQNVEESCNWKEQILVIGYTRVLQSVIARGKSSWDTTTGQDFFSFLLSLDQEQWDDEELTLLKGRDHFKWDASLCVKILLSPSQIWSPYPSPFSFDQYEQNAIEKLQNFHDGIKQLISPVVTREQFETDLKTVSRMLEALNISQNRIGYIKASFDLAPDWENLDSFENLEDNASQNGNLDEQLKNLHRFSPDQRCTLIPKSLLKSHPNDGSDCDEIPPPTIGLVDDGEQIRLGDHTYPTNVWNHAQIEFDNGGTLQAGKFLFHALLTQEEKRTMTWSGRNGTQAYPLSTVNAILDALKYFEDNSGNVLRTPEKMIVIKVFVETGNQCRKMR</sequence>
<dbReference type="AlphaFoldDB" id="A0A226DJ48"/>
<dbReference type="EMBL" id="LNIX01000018">
    <property type="protein sequence ID" value="OXA45018.1"/>
    <property type="molecule type" value="Genomic_DNA"/>
</dbReference>
<evidence type="ECO:0000313" key="1">
    <source>
        <dbReference type="EMBL" id="OXA45018.1"/>
    </source>
</evidence>
<organism evidence="1 2">
    <name type="scientific">Folsomia candida</name>
    <name type="common">Springtail</name>
    <dbReference type="NCBI Taxonomy" id="158441"/>
    <lineage>
        <taxon>Eukaryota</taxon>
        <taxon>Metazoa</taxon>
        <taxon>Ecdysozoa</taxon>
        <taxon>Arthropoda</taxon>
        <taxon>Hexapoda</taxon>
        <taxon>Collembola</taxon>
        <taxon>Entomobryomorpha</taxon>
        <taxon>Isotomoidea</taxon>
        <taxon>Isotomidae</taxon>
        <taxon>Proisotominae</taxon>
        <taxon>Folsomia</taxon>
    </lineage>
</organism>
<gene>
    <name evidence="1" type="ORF">Fcan01_19953</name>
</gene>
<protein>
    <submittedName>
        <fullName evidence="1">Uncharacterized protein</fullName>
    </submittedName>
</protein>
<dbReference type="Proteomes" id="UP000198287">
    <property type="component" value="Unassembled WGS sequence"/>
</dbReference>
<reference evidence="1 2" key="1">
    <citation type="submission" date="2015-12" db="EMBL/GenBank/DDBJ databases">
        <title>The genome of Folsomia candida.</title>
        <authorList>
            <person name="Faddeeva A."/>
            <person name="Derks M.F."/>
            <person name="Anvar Y."/>
            <person name="Smit S."/>
            <person name="Van Straalen N."/>
            <person name="Roelofs D."/>
        </authorList>
    </citation>
    <scope>NUCLEOTIDE SEQUENCE [LARGE SCALE GENOMIC DNA]</scope>
    <source>
        <strain evidence="1 2">VU population</strain>
        <tissue evidence="1">Whole body</tissue>
    </source>
</reference>
<proteinExistence type="predicted"/>
<keyword evidence="2" id="KW-1185">Reference proteome</keyword>
<comment type="caution">
    <text evidence="1">The sequence shown here is derived from an EMBL/GenBank/DDBJ whole genome shotgun (WGS) entry which is preliminary data.</text>
</comment>
<accession>A0A226DJ48</accession>
<evidence type="ECO:0000313" key="2">
    <source>
        <dbReference type="Proteomes" id="UP000198287"/>
    </source>
</evidence>